<feature type="domain" description="C-type lectin" evidence="1">
    <location>
        <begin position="162"/>
        <end position="291"/>
    </location>
</feature>
<dbReference type="Pfam" id="PF00059">
    <property type="entry name" value="Lectin_C"/>
    <property type="match status" value="1"/>
</dbReference>
<reference evidence="2 3" key="1">
    <citation type="submission" date="2024-05" db="EMBL/GenBank/DDBJ databases">
        <authorList>
            <person name="Wallberg A."/>
        </authorList>
    </citation>
    <scope>NUCLEOTIDE SEQUENCE [LARGE SCALE GENOMIC DNA]</scope>
</reference>
<dbReference type="SUPFAM" id="SSF56436">
    <property type="entry name" value="C-type lectin-like"/>
    <property type="match status" value="1"/>
</dbReference>
<dbReference type="InterPro" id="IPR016187">
    <property type="entry name" value="CTDL_fold"/>
</dbReference>
<organism evidence="2 3">
    <name type="scientific">Meganyctiphanes norvegica</name>
    <name type="common">Northern krill</name>
    <name type="synonym">Thysanopoda norvegica</name>
    <dbReference type="NCBI Taxonomy" id="48144"/>
    <lineage>
        <taxon>Eukaryota</taxon>
        <taxon>Metazoa</taxon>
        <taxon>Ecdysozoa</taxon>
        <taxon>Arthropoda</taxon>
        <taxon>Crustacea</taxon>
        <taxon>Multicrustacea</taxon>
        <taxon>Malacostraca</taxon>
        <taxon>Eumalacostraca</taxon>
        <taxon>Eucarida</taxon>
        <taxon>Euphausiacea</taxon>
        <taxon>Euphausiidae</taxon>
        <taxon>Meganyctiphanes</taxon>
    </lineage>
</organism>
<name>A0AAV2QVZ4_MEGNR</name>
<dbReference type="SMART" id="SM00034">
    <property type="entry name" value="CLECT"/>
    <property type="match status" value="1"/>
</dbReference>
<dbReference type="Proteomes" id="UP001497623">
    <property type="component" value="Unassembled WGS sequence"/>
</dbReference>
<comment type="caution">
    <text evidence="2">The sequence shown here is derived from an EMBL/GenBank/DDBJ whole genome shotgun (WGS) entry which is preliminary data.</text>
</comment>
<gene>
    <name evidence="2" type="ORF">MNOR_LOCUS16078</name>
</gene>
<dbReference type="InterPro" id="IPR001304">
    <property type="entry name" value="C-type_lectin-like"/>
</dbReference>
<dbReference type="InterPro" id="IPR050111">
    <property type="entry name" value="C-type_lectin/snaclec_domain"/>
</dbReference>
<dbReference type="EMBL" id="CAXKWB010010386">
    <property type="protein sequence ID" value="CAL4097793.1"/>
    <property type="molecule type" value="Genomic_DNA"/>
</dbReference>
<dbReference type="InterPro" id="IPR016186">
    <property type="entry name" value="C-type_lectin-like/link_sf"/>
</dbReference>
<proteinExistence type="predicted"/>
<accession>A0AAV2QVZ4</accession>
<dbReference type="PROSITE" id="PS50041">
    <property type="entry name" value="C_TYPE_LECTIN_2"/>
    <property type="match status" value="1"/>
</dbReference>
<dbReference type="CDD" id="cd00037">
    <property type="entry name" value="CLECT"/>
    <property type="match status" value="1"/>
</dbReference>
<dbReference type="PANTHER" id="PTHR22803">
    <property type="entry name" value="MANNOSE, PHOSPHOLIPASE, LECTIN RECEPTOR RELATED"/>
    <property type="match status" value="1"/>
</dbReference>
<keyword evidence="3" id="KW-1185">Reference proteome</keyword>
<protein>
    <recommendedName>
        <fullName evidence="1">C-type lectin domain-containing protein</fullName>
    </recommendedName>
</protein>
<feature type="non-terminal residue" evidence="2">
    <location>
        <position position="1"/>
    </location>
</feature>
<evidence type="ECO:0000313" key="3">
    <source>
        <dbReference type="Proteomes" id="UP001497623"/>
    </source>
</evidence>
<dbReference type="Gene3D" id="3.10.100.10">
    <property type="entry name" value="Mannose-Binding Protein A, subunit A"/>
    <property type="match status" value="1"/>
</dbReference>
<evidence type="ECO:0000259" key="1">
    <source>
        <dbReference type="PROSITE" id="PS50041"/>
    </source>
</evidence>
<evidence type="ECO:0000313" key="2">
    <source>
        <dbReference type="EMBL" id="CAL4097793.1"/>
    </source>
</evidence>
<sequence>HIPSFILTQDGNNHAAVQASPEQQITTRMMRYVSFVMVACLSVIYADSSSQPLEEKHHGTNLRGDMMHSDHNCVTNKLLLRHEDQLRELVSVERETVSYHKTTTNLLTQVRDALDSLSITLRNNSMASSDLATVASMAAQAVLRGGLQPESQDGCSGHFSRAGSQCLLMEMGVRLDWNSARQHCRNLSSDLAVFKDANQFAQAIHYVNSVNHEGATIGMWIGGSDEAVEGKWLWVNGQLMPRGAPFWGTHESRNILQPAGGIAQNCAFMDQSDQYYLNDHTCTFRKGALCQKLII</sequence>
<dbReference type="AlphaFoldDB" id="A0AAV2QVZ4"/>